<accession>A0ABN8EI29</accession>
<dbReference type="EMBL" id="CAKLPX010000002">
    <property type="protein sequence ID" value="CAH0992012.1"/>
    <property type="molecule type" value="Genomic_DNA"/>
</dbReference>
<name>A0ABN8EI29_9GAMM</name>
<reference evidence="1" key="1">
    <citation type="submission" date="2021-12" db="EMBL/GenBank/DDBJ databases">
        <authorList>
            <person name="Rodrigo-Torres L."/>
            <person name="Arahal R. D."/>
            <person name="Lucena T."/>
        </authorList>
    </citation>
    <scope>NUCLEOTIDE SEQUENCE</scope>
    <source>
        <strain evidence="1">CECT 8267</strain>
    </source>
</reference>
<organism evidence="1 2">
    <name type="scientific">Sinobacterium norvegicum</name>
    <dbReference type="NCBI Taxonomy" id="1641715"/>
    <lineage>
        <taxon>Bacteria</taxon>
        <taxon>Pseudomonadati</taxon>
        <taxon>Pseudomonadota</taxon>
        <taxon>Gammaproteobacteria</taxon>
        <taxon>Cellvibrionales</taxon>
        <taxon>Spongiibacteraceae</taxon>
        <taxon>Sinobacterium</taxon>
    </lineage>
</organism>
<dbReference type="InterPro" id="IPR007554">
    <property type="entry name" value="Glycerophosphate_synth"/>
</dbReference>
<dbReference type="InterPro" id="IPR043148">
    <property type="entry name" value="TagF_C"/>
</dbReference>
<sequence>MKLIRQIRDTMRFFSLPKEQRRVTFYSEGKNYYPHLEGLITELLSNSELTVNYISSGIDDPGLNVVHDRLNTFFIDEGYIRNWVFENIDTELMIMTMPDLHQYQIKRSKHNAHYVYVQHSLVSLHMVYRPGAFDHFDTIFCAGPHHVKEIRAMEKKYSLTRKNLVEHGYARLDAILMQKEQKPTISKGSTQHALIAPTWGEACTIESGVAAKVVDKLLNNGVRVTLRPHPQTIKFAQKQVEAITRKHSLNPLFSFEDNVAGQQSLHDSDYMISDWSGAALDYAFGLAKPVIFVDVPKKINNPDYIDLDIEPFESSIRNIIGRIATIDDDFSSINSQNIPTEFNADNYVFNRKKSAQVGALWIESYIGMKNA</sequence>
<comment type="caution">
    <text evidence="1">The sequence shown here is derived from an EMBL/GenBank/DDBJ whole genome shotgun (WGS) entry which is preliminary data.</text>
</comment>
<dbReference type="Proteomes" id="UP000838100">
    <property type="component" value="Unassembled WGS sequence"/>
</dbReference>
<evidence type="ECO:0000313" key="2">
    <source>
        <dbReference type="Proteomes" id="UP000838100"/>
    </source>
</evidence>
<protein>
    <recommendedName>
        <fullName evidence="3">CDP-glycerol:poly(Glycerophosphate) glycerophosphotransferase</fullName>
    </recommendedName>
</protein>
<dbReference type="Pfam" id="PF04464">
    <property type="entry name" value="Glyphos_transf"/>
    <property type="match status" value="1"/>
</dbReference>
<evidence type="ECO:0000313" key="1">
    <source>
        <dbReference type="EMBL" id="CAH0992012.1"/>
    </source>
</evidence>
<evidence type="ECO:0008006" key="3">
    <source>
        <dbReference type="Google" id="ProtNLM"/>
    </source>
</evidence>
<dbReference type="Gene3D" id="3.40.50.12580">
    <property type="match status" value="1"/>
</dbReference>
<proteinExistence type="predicted"/>
<keyword evidence="2" id="KW-1185">Reference proteome</keyword>
<gene>
    <name evidence="1" type="ORF">SIN8267_02127</name>
</gene>
<dbReference type="RefSeq" id="WP_237444710.1">
    <property type="nucleotide sequence ID" value="NZ_CAKLPX010000002.1"/>
</dbReference>